<keyword evidence="3" id="KW-0407">Ion channel</keyword>
<dbReference type="SUPFAM" id="SSF81324">
    <property type="entry name" value="Voltage-gated potassium channels"/>
    <property type="match status" value="1"/>
</dbReference>
<evidence type="ECO:0000313" key="3">
    <source>
        <dbReference type="EMBL" id="THD69276.1"/>
    </source>
</evidence>
<feature type="transmembrane region" description="Helical" evidence="1">
    <location>
        <begin position="117"/>
        <end position="143"/>
    </location>
</feature>
<dbReference type="OrthoDB" id="9799090at2"/>
<feature type="transmembrane region" description="Helical" evidence="1">
    <location>
        <begin position="163"/>
        <end position="183"/>
    </location>
</feature>
<gene>
    <name evidence="3" type="ORF">E7Z59_02805</name>
</gene>
<sequence length="216" mass="24904">MKPFKVLYPYRFHIFLFTQLLVLFGSLIIPVQEWESLFLSVFLLFNLMGGFTILSRRKKLFYTILFLIGLQIFVAFWKPLDSLFMKLRTGLFLVLYVLFFVEVLHQIIREKKVNSEVILGMFSGYITLGFIGLFLLQLIILQYPDALYFNIDQPDTSIGTSQLMYFSFITLLSIGYGDIAPVVPTAQKTAILLGLSGQFYLTVVIAMIVGKYLRDK</sequence>
<keyword evidence="3" id="KW-0406">Ion transport</keyword>
<feature type="transmembrane region" description="Helical" evidence="1">
    <location>
        <begin position="83"/>
        <end position="105"/>
    </location>
</feature>
<dbReference type="EMBL" id="SSMC01000001">
    <property type="protein sequence ID" value="THD69276.1"/>
    <property type="molecule type" value="Genomic_DNA"/>
</dbReference>
<dbReference type="InterPro" id="IPR013099">
    <property type="entry name" value="K_chnl_dom"/>
</dbReference>
<evidence type="ECO:0000313" key="4">
    <source>
        <dbReference type="Proteomes" id="UP000305939"/>
    </source>
</evidence>
<keyword evidence="1" id="KW-0812">Transmembrane</keyword>
<keyword evidence="1" id="KW-1133">Transmembrane helix</keyword>
<evidence type="ECO:0000259" key="2">
    <source>
        <dbReference type="Pfam" id="PF07885"/>
    </source>
</evidence>
<evidence type="ECO:0000256" key="1">
    <source>
        <dbReference type="SAM" id="Phobius"/>
    </source>
</evidence>
<feature type="transmembrane region" description="Helical" evidence="1">
    <location>
        <begin position="190"/>
        <end position="213"/>
    </location>
</feature>
<dbReference type="Proteomes" id="UP000305939">
    <property type="component" value="Unassembled WGS sequence"/>
</dbReference>
<dbReference type="GO" id="GO:0034220">
    <property type="term" value="P:monoatomic ion transmembrane transport"/>
    <property type="evidence" value="ECO:0007669"/>
    <property type="project" value="UniProtKB-KW"/>
</dbReference>
<dbReference type="Pfam" id="PF07885">
    <property type="entry name" value="Ion_trans_2"/>
    <property type="match status" value="1"/>
</dbReference>
<feature type="transmembrane region" description="Helical" evidence="1">
    <location>
        <begin position="37"/>
        <end position="53"/>
    </location>
</feature>
<accession>A0A4S3M2I7</accession>
<comment type="caution">
    <text evidence="3">The sequence shown here is derived from an EMBL/GenBank/DDBJ whole genome shotgun (WGS) entry which is preliminary data.</text>
</comment>
<feature type="transmembrane region" description="Helical" evidence="1">
    <location>
        <begin position="60"/>
        <end position="77"/>
    </location>
</feature>
<dbReference type="Gene3D" id="1.10.287.70">
    <property type="match status" value="1"/>
</dbReference>
<proteinExistence type="predicted"/>
<feature type="domain" description="Potassium channel" evidence="2">
    <location>
        <begin position="142"/>
        <end position="209"/>
    </location>
</feature>
<organism evidence="3 4">
    <name type="scientific">Robertkochia marina</name>
    <dbReference type="NCBI Taxonomy" id="1227945"/>
    <lineage>
        <taxon>Bacteria</taxon>
        <taxon>Pseudomonadati</taxon>
        <taxon>Bacteroidota</taxon>
        <taxon>Flavobacteriia</taxon>
        <taxon>Flavobacteriales</taxon>
        <taxon>Flavobacteriaceae</taxon>
        <taxon>Robertkochia</taxon>
    </lineage>
</organism>
<keyword evidence="1" id="KW-0472">Membrane</keyword>
<keyword evidence="4" id="KW-1185">Reference proteome</keyword>
<name>A0A4S3M2I7_9FLAO</name>
<reference evidence="3 4" key="1">
    <citation type="submission" date="2019-04" db="EMBL/GenBank/DDBJ databases">
        <title>Draft genome sequence of Robertkochia marina CC-AMO-30D.</title>
        <authorList>
            <person name="Hameed A."/>
            <person name="Lin S.-Y."/>
            <person name="Shahina M."/>
            <person name="Lai W.-A."/>
            <person name="Young C.-C."/>
        </authorList>
    </citation>
    <scope>NUCLEOTIDE SEQUENCE [LARGE SCALE GENOMIC DNA]</scope>
    <source>
        <strain evidence="3 4">CC-AMO-30D</strain>
    </source>
</reference>
<dbReference type="RefSeq" id="WP_136334766.1">
    <property type="nucleotide sequence ID" value="NZ_QXMP01000001.1"/>
</dbReference>
<feature type="transmembrane region" description="Helical" evidence="1">
    <location>
        <begin position="12"/>
        <end position="31"/>
    </location>
</feature>
<keyword evidence="3" id="KW-0813">Transport</keyword>
<dbReference type="AlphaFoldDB" id="A0A4S3M2I7"/>
<protein>
    <submittedName>
        <fullName evidence="3">Two pore domain potassium channel family protein</fullName>
    </submittedName>
</protein>